<sequence>MDFKNSTTCLCTTPSNGTFRELIFIQAGPSSNWIGAHFWNLQESSLFQRSEDSCFYLPALFRINVRGSMSSLRPRLIAIDTLGSIRTPRMEMSSATPSVTVAWDGDIQTVRQDDGNFQLQMNEHSLEVRGKIDEIRELEVSKSRFWTDCLLPAVKRRWNGEDTVVVLREYLDSSSPGDVFASPSRSSNASTSAAKDNDSTSFSSFAQGLDLYREGGDAFEYFEAYFHRLVEECDRPNGFSLLVDSDSGFAGVGLRLGEFLSEEFAKRPVFTSAISSYFQPSQLSSRWSTVCLNRLTLFTVMEEATNWPSCSAWMPVTDTGDACAASSRLAAGLATLFTPILLNRDYKYSSELHGFINSLIPTHKKMMSLSLTTQDITTKLQEDQIWTHANTFSMCHDTTQVSSRPRSLVCQLSTRGFLMEEGSFLPYLPRSRGYACFLEEGVDPQLSCSLPAAPLTLPRLNGTETLLCTQPVRSRACALIEAVSHWTAENQWLARGLKLHMDCAFRKPLNPYLETDELRQLQESAVDHLVEAYASPDG</sequence>
<dbReference type="PANTHER" id="PTHR13391:SF0">
    <property type="entry name" value="PROTEIN MISATO HOMOLOG 1"/>
    <property type="match status" value="1"/>
</dbReference>
<accession>A0A068WCR9</accession>
<name>A0A068WCR9_ECHGR</name>
<dbReference type="GO" id="GO:0005739">
    <property type="term" value="C:mitochondrion"/>
    <property type="evidence" value="ECO:0007669"/>
    <property type="project" value="TreeGrafter"/>
</dbReference>
<dbReference type="GO" id="GO:0007005">
    <property type="term" value="P:mitochondrion organization"/>
    <property type="evidence" value="ECO:0007669"/>
    <property type="project" value="InterPro"/>
</dbReference>
<feature type="domain" description="Misato Segment II tubulin-like" evidence="2">
    <location>
        <begin position="20"/>
        <end position="113"/>
    </location>
</feature>
<dbReference type="WBParaSite" id="EgrG_000862900">
    <property type="protein sequence ID" value="EgrG_000862900"/>
    <property type="gene ID" value="EgrG_000862900"/>
</dbReference>
<feature type="compositionally biased region" description="Low complexity" evidence="1">
    <location>
        <begin position="181"/>
        <end position="194"/>
    </location>
</feature>
<feature type="region of interest" description="Disordered" evidence="1">
    <location>
        <begin position="174"/>
        <end position="200"/>
    </location>
</feature>
<dbReference type="AlphaFoldDB" id="A0A068WCR9"/>
<dbReference type="Pfam" id="PF10644">
    <property type="entry name" value="Misat_Tub_SegII"/>
    <property type="match status" value="1"/>
</dbReference>
<gene>
    <name evidence="5" type="primary">EGR_01649</name>
    <name evidence="3" type="ORF">EgrG_000862900</name>
</gene>
<organism evidence="3">
    <name type="scientific">Echinococcus granulosus</name>
    <name type="common">Hydatid tapeworm</name>
    <dbReference type="NCBI Taxonomy" id="6210"/>
    <lineage>
        <taxon>Eukaryota</taxon>
        <taxon>Metazoa</taxon>
        <taxon>Spiralia</taxon>
        <taxon>Lophotrochozoa</taxon>
        <taxon>Platyhelminthes</taxon>
        <taxon>Cestoda</taxon>
        <taxon>Eucestoda</taxon>
        <taxon>Cyclophyllidea</taxon>
        <taxon>Taeniidae</taxon>
        <taxon>Echinococcus</taxon>
        <taxon>Echinococcus granulosus group</taxon>
    </lineage>
</organism>
<dbReference type="Proteomes" id="UP000492820">
    <property type="component" value="Unassembled WGS sequence"/>
</dbReference>
<dbReference type="Gene3D" id="3.40.50.1440">
    <property type="entry name" value="Tubulin/FtsZ, GTPase domain"/>
    <property type="match status" value="1"/>
</dbReference>
<evidence type="ECO:0000313" key="5">
    <source>
        <dbReference type="WBParaSite" id="EgrG_000862900"/>
    </source>
</evidence>
<evidence type="ECO:0000259" key="2">
    <source>
        <dbReference type="Pfam" id="PF10644"/>
    </source>
</evidence>
<reference evidence="3 4" key="1">
    <citation type="journal article" date="2013" name="Nature">
        <title>The genomes of four tapeworm species reveal adaptations to parasitism.</title>
        <authorList>
            <person name="Tsai I.J."/>
            <person name="Zarowiecki M."/>
            <person name="Holroyd N."/>
            <person name="Garciarrubio A."/>
            <person name="Sanchez-Flores A."/>
            <person name="Brooks K.L."/>
            <person name="Tracey A."/>
            <person name="Bobes R.J."/>
            <person name="Fragoso G."/>
            <person name="Sciutto E."/>
            <person name="Aslett M."/>
            <person name="Beasley H."/>
            <person name="Bennett H.M."/>
            <person name="Cai J."/>
            <person name="Camicia F."/>
            <person name="Clark R."/>
            <person name="Cucher M."/>
            <person name="De Silva N."/>
            <person name="Day T.A."/>
            <person name="Deplazes P."/>
            <person name="Estrada K."/>
            <person name="Fernandez C."/>
            <person name="Holland P.W."/>
            <person name="Hou J."/>
            <person name="Hu S."/>
            <person name="Huckvale T."/>
            <person name="Hung S.S."/>
            <person name="Kamenetzky L."/>
            <person name="Keane J.A."/>
            <person name="Kiss F."/>
            <person name="Koziol U."/>
            <person name="Lambert O."/>
            <person name="Liu K."/>
            <person name="Luo X."/>
            <person name="Luo Y."/>
            <person name="Macchiaroli N."/>
            <person name="Nichol S."/>
            <person name="Paps J."/>
            <person name="Parkinson J."/>
            <person name="Pouchkina-Stantcheva N."/>
            <person name="Riddiford N."/>
            <person name="Rosenzvit M."/>
            <person name="Salinas G."/>
            <person name="Wasmuth J.D."/>
            <person name="Zamanian M."/>
            <person name="Zheng Y."/>
            <person name="Cai X."/>
            <person name="Soberon X."/>
            <person name="Olson P.D."/>
            <person name="Laclette J.P."/>
            <person name="Brehm K."/>
            <person name="Berriman M."/>
            <person name="Garciarrubio A."/>
            <person name="Bobes R.J."/>
            <person name="Fragoso G."/>
            <person name="Sanchez-Flores A."/>
            <person name="Estrada K."/>
            <person name="Cevallos M.A."/>
            <person name="Morett E."/>
            <person name="Gonzalez V."/>
            <person name="Portillo T."/>
            <person name="Ochoa-Leyva A."/>
            <person name="Jose M.V."/>
            <person name="Sciutto E."/>
            <person name="Landa A."/>
            <person name="Jimenez L."/>
            <person name="Valdes V."/>
            <person name="Carrero J.C."/>
            <person name="Larralde C."/>
            <person name="Morales-Montor J."/>
            <person name="Limon-Lason J."/>
            <person name="Soberon X."/>
            <person name="Laclette J.P."/>
        </authorList>
    </citation>
    <scope>NUCLEOTIDE SEQUENCE [LARGE SCALE GENOMIC DNA]</scope>
</reference>
<protein>
    <submittedName>
        <fullName evidence="3 5">Protein misato 1</fullName>
    </submittedName>
</protein>
<reference evidence="5" key="3">
    <citation type="submission" date="2020-10" db="UniProtKB">
        <authorList>
            <consortium name="WormBaseParasite"/>
        </authorList>
    </citation>
    <scope>IDENTIFICATION</scope>
</reference>
<reference evidence="3" key="2">
    <citation type="submission" date="2014-06" db="EMBL/GenBank/DDBJ databases">
        <authorList>
            <person name="Aslett M."/>
        </authorList>
    </citation>
    <scope>NUCLEOTIDE SEQUENCE</scope>
</reference>
<dbReference type="EMBL" id="LK028576">
    <property type="protein sequence ID" value="CDS16209.1"/>
    <property type="molecule type" value="Genomic_DNA"/>
</dbReference>
<dbReference type="InterPro" id="IPR019605">
    <property type="entry name" value="Misato_II_tubulin-like"/>
</dbReference>
<dbReference type="InterPro" id="IPR049942">
    <property type="entry name" value="DML1/Misato"/>
</dbReference>
<dbReference type="OrthoDB" id="271881at2759"/>
<evidence type="ECO:0000313" key="4">
    <source>
        <dbReference type="Proteomes" id="UP000492820"/>
    </source>
</evidence>
<proteinExistence type="predicted"/>
<dbReference type="SUPFAM" id="SSF52490">
    <property type="entry name" value="Tubulin nucleotide-binding domain-like"/>
    <property type="match status" value="1"/>
</dbReference>
<evidence type="ECO:0000313" key="3">
    <source>
        <dbReference type="EMBL" id="CDS16209.1"/>
    </source>
</evidence>
<evidence type="ECO:0000256" key="1">
    <source>
        <dbReference type="SAM" id="MobiDB-lite"/>
    </source>
</evidence>
<dbReference type="InterPro" id="IPR036525">
    <property type="entry name" value="Tubulin/FtsZ_GTPase_sf"/>
</dbReference>
<dbReference type="PANTHER" id="PTHR13391">
    <property type="entry name" value="MITOCHONDRIAL DISTRIBUTION REGULATOR MISATO"/>
    <property type="match status" value="1"/>
</dbReference>